<comment type="caution">
    <text evidence="2">The sequence shown here is derived from an EMBL/GenBank/DDBJ whole genome shotgun (WGS) entry which is preliminary data.</text>
</comment>
<keyword evidence="3" id="KW-1185">Reference proteome</keyword>
<evidence type="ECO:0000313" key="3">
    <source>
        <dbReference type="Proteomes" id="UP000031668"/>
    </source>
</evidence>
<gene>
    <name evidence="2" type="ORF">RF11_04188</name>
</gene>
<reference evidence="2 3" key="1">
    <citation type="journal article" date="2014" name="Genome Biol. Evol.">
        <title>The genome of the myxosporean Thelohanellus kitauei shows adaptations to nutrient acquisition within its fish host.</title>
        <authorList>
            <person name="Yang Y."/>
            <person name="Xiong J."/>
            <person name="Zhou Z."/>
            <person name="Huo F."/>
            <person name="Miao W."/>
            <person name="Ran C."/>
            <person name="Liu Y."/>
            <person name="Zhang J."/>
            <person name="Feng J."/>
            <person name="Wang M."/>
            <person name="Wang M."/>
            <person name="Wang L."/>
            <person name="Yao B."/>
        </authorList>
    </citation>
    <scope>NUCLEOTIDE SEQUENCE [LARGE SCALE GENOMIC DNA]</scope>
    <source>
        <strain evidence="2">Wuqing</strain>
    </source>
</reference>
<proteinExistence type="predicted"/>
<organism evidence="2 3">
    <name type="scientific">Thelohanellus kitauei</name>
    <name type="common">Myxosporean</name>
    <dbReference type="NCBI Taxonomy" id="669202"/>
    <lineage>
        <taxon>Eukaryota</taxon>
        <taxon>Metazoa</taxon>
        <taxon>Cnidaria</taxon>
        <taxon>Myxozoa</taxon>
        <taxon>Myxosporea</taxon>
        <taxon>Bivalvulida</taxon>
        <taxon>Platysporina</taxon>
        <taxon>Myxobolidae</taxon>
        <taxon>Thelohanellus</taxon>
    </lineage>
</organism>
<feature type="region of interest" description="Disordered" evidence="1">
    <location>
        <begin position="85"/>
        <end position="105"/>
    </location>
</feature>
<sequence>MPLTEAVSLLDPVVGENYSLPLRKPCSNFQNELISAIDQLISSLDSSLGYPDFICAAHKIFLASTILLKHGLSKPPSRKFLLNFGRCQTTPDPRPKPASPSEAEIRNTRRVVAAIDRWLNDRANLIPKKDDRATRVIR</sequence>
<dbReference type="Proteomes" id="UP000031668">
    <property type="component" value="Unassembled WGS sequence"/>
</dbReference>
<name>A0A0C2IHM0_THEKT</name>
<protein>
    <submittedName>
        <fullName evidence="2">Uncharacterized protein</fullName>
    </submittedName>
</protein>
<dbReference type="AlphaFoldDB" id="A0A0C2IHM0"/>
<accession>A0A0C2IHM0</accession>
<evidence type="ECO:0000256" key="1">
    <source>
        <dbReference type="SAM" id="MobiDB-lite"/>
    </source>
</evidence>
<evidence type="ECO:0000313" key="2">
    <source>
        <dbReference type="EMBL" id="KII64824.1"/>
    </source>
</evidence>
<dbReference type="EMBL" id="JWZT01004080">
    <property type="protein sequence ID" value="KII64824.1"/>
    <property type="molecule type" value="Genomic_DNA"/>
</dbReference>